<reference evidence="1" key="1">
    <citation type="submission" date="2021-02" db="EMBL/GenBank/DDBJ databases">
        <authorList>
            <person name="Nowell W R."/>
        </authorList>
    </citation>
    <scope>NUCLEOTIDE SEQUENCE</scope>
</reference>
<comment type="caution">
    <text evidence="1">The sequence shown here is derived from an EMBL/GenBank/DDBJ whole genome shotgun (WGS) entry which is preliminary data.</text>
</comment>
<dbReference type="InterPro" id="IPR011249">
    <property type="entry name" value="Metalloenz_LuxS/M16"/>
</dbReference>
<dbReference type="Gene3D" id="3.30.830.10">
    <property type="entry name" value="Metalloenzyme, LuxS/M16 peptidase-like"/>
    <property type="match status" value="1"/>
</dbReference>
<dbReference type="EMBL" id="CAJOBI010295780">
    <property type="protein sequence ID" value="CAF5162339.1"/>
    <property type="molecule type" value="Genomic_DNA"/>
</dbReference>
<accession>A0A8S3GFW4</accession>
<dbReference type="SUPFAM" id="SSF63411">
    <property type="entry name" value="LuxS/MPP-like metallohydrolase"/>
    <property type="match status" value="1"/>
</dbReference>
<dbReference type="GO" id="GO:0046872">
    <property type="term" value="F:metal ion binding"/>
    <property type="evidence" value="ECO:0007669"/>
    <property type="project" value="InterPro"/>
</dbReference>
<gene>
    <name evidence="1" type="ORF">SMN809_LOCUS64675</name>
</gene>
<name>A0A8S3GFW4_9BILA</name>
<dbReference type="AlphaFoldDB" id="A0A8S3GFW4"/>
<proteinExistence type="predicted"/>
<dbReference type="PANTHER" id="PTHR43016">
    <property type="entry name" value="PRESEQUENCE PROTEASE"/>
    <property type="match status" value="1"/>
</dbReference>
<sequence length="177" mass="20223">MENGPLWTACRTNGYSYGVAFDFDFETNLILLSISQCSQLKLAYSSAMETLKNLVEHKTTLDPQRMVAARNLTVCTLTEQLATLGRLTGVCIRSYLNTYSIEKYQDLLKEINSFTYNEECLLKIIDKYVSPLLNDNDSSALILVNTNKMKETQEFLYKEYGIKDVQLIKDVVKSLCR</sequence>
<organism evidence="1 2">
    <name type="scientific">Rotaria magnacalcarata</name>
    <dbReference type="NCBI Taxonomy" id="392030"/>
    <lineage>
        <taxon>Eukaryota</taxon>
        <taxon>Metazoa</taxon>
        <taxon>Spiralia</taxon>
        <taxon>Gnathifera</taxon>
        <taxon>Rotifera</taxon>
        <taxon>Eurotatoria</taxon>
        <taxon>Bdelloidea</taxon>
        <taxon>Philodinida</taxon>
        <taxon>Philodinidae</taxon>
        <taxon>Rotaria</taxon>
    </lineage>
</organism>
<evidence type="ECO:0000313" key="1">
    <source>
        <dbReference type="EMBL" id="CAF5162339.1"/>
    </source>
</evidence>
<evidence type="ECO:0000313" key="2">
    <source>
        <dbReference type="Proteomes" id="UP000676336"/>
    </source>
</evidence>
<dbReference type="Proteomes" id="UP000676336">
    <property type="component" value="Unassembled WGS sequence"/>
</dbReference>
<dbReference type="PANTHER" id="PTHR43016:SF16">
    <property type="entry name" value="METALLOPROTEASE, PUTATIVE (AFU_ORTHOLOGUE AFUA_4G07610)-RELATED"/>
    <property type="match status" value="1"/>
</dbReference>
<protein>
    <submittedName>
        <fullName evidence="1">Uncharacterized protein</fullName>
    </submittedName>
</protein>